<geneLocation type="plasmid" evidence="4">
    <name>puw386</name>
</geneLocation>
<proteinExistence type="predicted"/>
<sequence length="149" mass="16194">MQITEDVQLRQASRADCNEVAALLRRCGLPADDIHDIIDAFQIALEKGRVIGCAAMEQGGKSIVVRSVAVDPVCRDRGVASRLIETLLLRAHGAGAREAYLLSTSAPSYFARWGFSLFPADKAPAEVRASATFRNAERSSALCMRCDLR</sequence>
<organism evidence="2">
    <name type="scientific">Ralstonia solanacearum</name>
    <name type="common">Pseudomonas solanacearum</name>
    <dbReference type="NCBI Taxonomy" id="305"/>
    <lineage>
        <taxon>Bacteria</taxon>
        <taxon>Pseudomonadati</taxon>
        <taxon>Pseudomonadota</taxon>
        <taxon>Betaproteobacteria</taxon>
        <taxon>Burkholderiales</taxon>
        <taxon>Burkholderiaceae</taxon>
        <taxon>Ralstonia</taxon>
        <taxon>Ralstonia solanacearum species complex</taxon>
    </lineage>
</organism>
<evidence type="ECO:0000313" key="4">
    <source>
        <dbReference type="Proteomes" id="UP000310553"/>
    </source>
</evidence>
<dbReference type="InterPro" id="IPR016181">
    <property type="entry name" value="Acyl_CoA_acyltransferase"/>
</dbReference>
<geneLocation type="plasmid" evidence="3">
    <name>pUW386</name>
</geneLocation>
<reference evidence="3 4" key="2">
    <citation type="submission" date="2019-04" db="EMBL/GenBank/DDBJ databases">
        <title>Complete Genome of UW386 and Higher Quality Genome of UW700.</title>
        <authorList>
            <person name="Jacobs J."/>
            <person name="Perez A."/>
            <person name="Steidl O."/>
            <person name="Allen C."/>
        </authorList>
    </citation>
    <scope>NUCLEOTIDE SEQUENCE [LARGE SCALE GENOMIC DNA]</scope>
    <source>
        <strain evidence="3 4">UW386</strain>
        <plasmid evidence="3">pUW386</plasmid>
        <plasmid evidence="4">puw386</plasmid>
    </source>
</reference>
<dbReference type="EMBL" id="LN899819">
    <property type="protein sequence ID" value="CUV15825.1"/>
    <property type="molecule type" value="Genomic_DNA"/>
</dbReference>
<dbReference type="EMBL" id="CP039340">
    <property type="protein sequence ID" value="QCX51444.1"/>
    <property type="molecule type" value="Genomic_DNA"/>
</dbReference>
<dbReference type="CDD" id="cd04301">
    <property type="entry name" value="NAT_SF"/>
    <property type="match status" value="1"/>
</dbReference>
<dbReference type="SUPFAM" id="SSF55729">
    <property type="entry name" value="Acyl-CoA N-acyltransferases (Nat)"/>
    <property type="match status" value="1"/>
</dbReference>
<name>A0A0S4U270_RALSL</name>
<dbReference type="Proteomes" id="UP000310553">
    <property type="component" value="Plasmid pUW386"/>
</dbReference>
<dbReference type="GO" id="GO:0016747">
    <property type="term" value="F:acyltransferase activity, transferring groups other than amino-acyl groups"/>
    <property type="evidence" value="ECO:0007669"/>
    <property type="project" value="InterPro"/>
</dbReference>
<dbReference type="Pfam" id="PF13508">
    <property type="entry name" value="Acetyltransf_7"/>
    <property type="match status" value="1"/>
</dbReference>
<reference evidence="2" key="1">
    <citation type="submission" date="2015-10" db="EMBL/GenBank/DDBJ databases">
        <authorList>
            <person name="Gilbert D.G."/>
        </authorList>
    </citation>
    <scope>NUCLEOTIDE SEQUENCE</scope>
    <source>
        <strain evidence="2">Phyl III-seqv23</strain>
    </source>
</reference>
<evidence type="ECO:0000313" key="2">
    <source>
        <dbReference type="EMBL" id="CUV15825.1"/>
    </source>
</evidence>
<dbReference type="InterPro" id="IPR000182">
    <property type="entry name" value="GNAT_dom"/>
</dbReference>
<dbReference type="AlphaFoldDB" id="A0A0S4U270"/>
<evidence type="ECO:0000313" key="3">
    <source>
        <dbReference type="EMBL" id="QCX51444.1"/>
    </source>
</evidence>
<dbReference type="PROSITE" id="PS51186">
    <property type="entry name" value="GNAT"/>
    <property type="match status" value="1"/>
</dbReference>
<keyword evidence="2" id="KW-0808">Transferase</keyword>
<gene>
    <name evidence="3" type="ORF">E7Z57_20525</name>
    <name evidence="2" type="ORF">RUN39_v1_2400006</name>
</gene>
<dbReference type="Gene3D" id="3.40.630.30">
    <property type="match status" value="1"/>
</dbReference>
<evidence type="ECO:0000259" key="1">
    <source>
        <dbReference type="PROSITE" id="PS51186"/>
    </source>
</evidence>
<accession>A0A0S4U270</accession>
<protein>
    <submittedName>
        <fullName evidence="2">GCN5-related N-acetyltransferase</fullName>
    </submittedName>
    <submittedName>
        <fullName evidence="3">GNAT family N-acetyltransferase</fullName>
    </submittedName>
</protein>
<keyword evidence="3" id="KW-0614">Plasmid</keyword>
<feature type="domain" description="N-acetyltransferase" evidence="1">
    <location>
        <begin position="7"/>
        <end position="149"/>
    </location>
</feature>